<sequence length="62" mass="7218">MYRIFFLTAEETEVTSVPWGSDLTLAIDHAKNHLPAHGRWHGATQVRIYDMKSQQLVYQYPV</sequence>
<proteinExistence type="predicted"/>
<reference evidence="1 2" key="1">
    <citation type="submission" date="2023-01" db="EMBL/GenBank/DDBJ databases">
        <title>Novel species of the genus Asticcacaulis isolated from rivers.</title>
        <authorList>
            <person name="Lu H."/>
        </authorList>
    </citation>
    <scope>NUCLEOTIDE SEQUENCE [LARGE SCALE GENOMIC DNA]</scope>
    <source>
        <strain evidence="1 2">BYS171W</strain>
    </source>
</reference>
<keyword evidence="2" id="KW-1185">Reference proteome</keyword>
<dbReference type="Proteomes" id="UP001214854">
    <property type="component" value="Unassembled WGS sequence"/>
</dbReference>
<protein>
    <submittedName>
        <fullName evidence="1">Uncharacterized protein</fullName>
    </submittedName>
</protein>
<gene>
    <name evidence="1" type="ORF">PQU92_17495</name>
</gene>
<name>A0ABT5HYH8_9CAUL</name>
<evidence type="ECO:0000313" key="1">
    <source>
        <dbReference type="EMBL" id="MDC7685083.1"/>
    </source>
</evidence>
<comment type="caution">
    <text evidence="1">The sequence shown here is derived from an EMBL/GenBank/DDBJ whole genome shotgun (WGS) entry which is preliminary data.</text>
</comment>
<dbReference type="RefSeq" id="WP_272749591.1">
    <property type="nucleotide sequence ID" value="NZ_JAQQKX010000020.1"/>
</dbReference>
<accession>A0ABT5HYH8</accession>
<evidence type="ECO:0000313" key="2">
    <source>
        <dbReference type="Proteomes" id="UP001214854"/>
    </source>
</evidence>
<dbReference type="EMBL" id="JAQQKX010000020">
    <property type="protein sequence ID" value="MDC7685083.1"/>
    <property type="molecule type" value="Genomic_DNA"/>
</dbReference>
<organism evidence="1 2">
    <name type="scientific">Asticcacaulis aquaticus</name>
    <dbReference type="NCBI Taxonomy" id="2984212"/>
    <lineage>
        <taxon>Bacteria</taxon>
        <taxon>Pseudomonadati</taxon>
        <taxon>Pseudomonadota</taxon>
        <taxon>Alphaproteobacteria</taxon>
        <taxon>Caulobacterales</taxon>
        <taxon>Caulobacteraceae</taxon>
        <taxon>Asticcacaulis</taxon>
    </lineage>
</organism>